<feature type="compositionally biased region" description="Polar residues" evidence="2">
    <location>
        <begin position="60"/>
        <end position="78"/>
    </location>
</feature>
<evidence type="ECO:0008006" key="5">
    <source>
        <dbReference type="Google" id="ProtNLM"/>
    </source>
</evidence>
<comment type="caution">
    <text evidence="3">The sequence shown here is derived from an EMBL/GenBank/DDBJ whole genome shotgun (WGS) entry which is preliminary data.</text>
</comment>
<proteinExistence type="predicted"/>
<dbReference type="AlphaFoldDB" id="A0A2P4X282"/>
<feature type="region of interest" description="Disordered" evidence="2">
    <location>
        <begin position="60"/>
        <end position="102"/>
    </location>
</feature>
<keyword evidence="1" id="KW-0175">Coiled coil</keyword>
<feature type="region of interest" description="Disordered" evidence="2">
    <location>
        <begin position="128"/>
        <end position="147"/>
    </location>
</feature>
<feature type="compositionally biased region" description="Basic and acidic residues" evidence="2">
    <location>
        <begin position="129"/>
        <end position="141"/>
    </location>
</feature>
<dbReference type="PANTHER" id="PTHR35796">
    <property type="entry name" value="HYPOTHETICAL CYTOSOLIC PROTEIN"/>
    <property type="match status" value="1"/>
</dbReference>
<evidence type="ECO:0000313" key="3">
    <source>
        <dbReference type="EMBL" id="POM59652.1"/>
    </source>
</evidence>
<feature type="compositionally biased region" description="Basic residues" evidence="2">
    <location>
        <begin position="82"/>
        <end position="93"/>
    </location>
</feature>
<accession>A0A2P4X282</accession>
<reference evidence="3 4" key="1">
    <citation type="journal article" date="2017" name="Genome Biol. Evol.">
        <title>Phytophthora megakarya and P. palmivora, closely related causal agents of cacao black pod rot, underwent increases in genome sizes and gene numbers by different mechanisms.</title>
        <authorList>
            <person name="Ali S.S."/>
            <person name="Shao J."/>
            <person name="Lary D.J."/>
            <person name="Kronmiller B."/>
            <person name="Shen D."/>
            <person name="Strem M.D."/>
            <person name="Amoako-Attah I."/>
            <person name="Akrofi A.Y."/>
            <person name="Begoude B.A."/>
            <person name="Ten Hoopen G.M."/>
            <person name="Coulibaly K."/>
            <person name="Kebe B.I."/>
            <person name="Melnick R.L."/>
            <person name="Guiltinan M.J."/>
            <person name="Tyler B.M."/>
            <person name="Meinhardt L.W."/>
            <person name="Bailey B.A."/>
        </authorList>
    </citation>
    <scope>NUCLEOTIDE SEQUENCE [LARGE SCALE GENOMIC DNA]</scope>
    <source>
        <strain evidence="4">sbr112.9</strain>
    </source>
</reference>
<keyword evidence="4" id="KW-1185">Reference proteome</keyword>
<dbReference type="EMBL" id="NCKW01017069">
    <property type="protein sequence ID" value="POM59652.1"/>
    <property type="molecule type" value="Genomic_DNA"/>
</dbReference>
<dbReference type="OrthoDB" id="110955at2759"/>
<protein>
    <recommendedName>
        <fullName evidence="5">M96 mating-specific protein family</fullName>
    </recommendedName>
</protein>
<gene>
    <name evidence="3" type="ORF">PHPALM_31580</name>
</gene>
<sequence>MTSDPHLTFLDQELQSVDTGYVDDTPLTVMGDGEWDPNKILAEIDGGIGDFHIELAPSSNLETQSSNQPGNATTSTGQVAKKQLKSKKKRKKQLNSNRARDERRYEVVQLRREAEDLELTLQQLKTIRSQRERDMENRSTESTEEDANGIPAVWQDICTRQLDRRLKAEKENARLKKQWEEEKRVAKSIEKMLFKKMALRDTAQPGASKHTRRTNLPDEYIKRIAAFIFDELSASVEVSYRETEGIFTDNGPVPKNVMTHQPMLRGGMKGMYRRLFDKRFVPFTPRETGDAWWKYWHNYRGQRIQDIKTDVVTESFGLEMTDLKTDASVTSYGQQILQRHVEENRIVFVWNAYIEPFVFKTEPVSGVYLLEQSYVLIKLEDPDYTVDGKTDACSTSMSTCYVITPHFLDPKLKNDPETITLIDFLTSGLSSQIKVRNDTVENLLLDQALQKHNFTL</sequence>
<dbReference type="PANTHER" id="PTHR35796:SF3">
    <property type="entry name" value="BHLH DOMAIN-CONTAINING PROTEIN"/>
    <property type="match status" value="1"/>
</dbReference>
<evidence type="ECO:0000313" key="4">
    <source>
        <dbReference type="Proteomes" id="UP000237271"/>
    </source>
</evidence>
<evidence type="ECO:0000256" key="2">
    <source>
        <dbReference type="SAM" id="MobiDB-lite"/>
    </source>
</evidence>
<organism evidence="3 4">
    <name type="scientific">Phytophthora palmivora</name>
    <dbReference type="NCBI Taxonomy" id="4796"/>
    <lineage>
        <taxon>Eukaryota</taxon>
        <taxon>Sar</taxon>
        <taxon>Stramenopiles</taxon>
        <taxon>Oomycota</taxon>
        <taxon>Peronosporomycetes</taxon>
        <taxon>Peronosporales</taxon>
        <taxon>Peronosporaceae</taxon>
        <taxon>Phytophthora</taxon>
    </lineage>
</organism>
<name>A0A2P4X282_9STRA</name>
<dbReference type="Proteomes" id="UP000237271">
    <property type="component" value="Unassembled WGS sequence"/>
</dbReference>
<feature type="coiled-coil region" evidence="1">
    <location>
        <begin position="158"/>
        <end position="185"/>
    </location>
</feature>
<evidence type="ECO:0000256" key="1">
    <source>
        <dbReference type="SAM" id="Coils"/>
    </source>
</evidence>